<dbReference type="AlphaFoldDB" id="A0A5N5H767"/>
<proteinExistence type="inferred from homology"/>
<sequence>MEMSNGAINLLPEIHIQSVQTVTPTKVTDPRQVRQVSAVDPIGFGIFRKCLHILLYHAKATEDGARWFHVGWFRESLARAMLEQPLIAGRFRKAFDRQNEEGNQLEIVSNDSGVRLFQTSIPITLSEFLDLKGSRDGEDAEAKLVFWKDIDEQNPEYSPLVYVQVTKFQCGGCSVGISCSILLADILLKENFLKKWAKIHNNLLSKDDLPAAPMYYIPDVMKSSGCSPTSIFSPNPSKKCGQTVIFTISAETVNPLKDDALQLCVEEAENKYGNNMAPNFPMFLKTNYRNAIKVEKFPKDGLIKPQRLGSRSQISRAVWDDFGANEIEFREGNKPEYVSYWVGFVSGGLVMAMPSADQKGALNEVKVVIVTVPIEKEV</sequence>
<dbReference type="GO" id="GO:0016747">
    <property type="term" value="F:acyltransferase activity, transferring groups other than amino-acyl groups"/>
    <property type="evidence" value="ECO:0007669"/>
    <property type="project" value="TreeGrafter"/>
</dbReference>
<dbReference type="PANTHER" id="PTHR31642">
    <property type="entry name" value="TRICHOTHECENE 3-O-ACETYLTRANSFERASE"/>
    <property type="match status" value="1"/>
</dbReference>
<dbReference type="Gene3D" id="3.30.559.10">
    <property type="entry name" value="Chloramphenicol acetyltransferase-like domain"/>
    <property type="match status" value="1"/>
</dbReference>
<evidence type="ECO:0000313" key="3">
    <source>
        <dbReference type="Proteomes" id="UP000327157"/>
    </source>
</evidence>
<gene>
    <name evidence="2" type="ORF">D8674_025009</name>
</gene>
<reference evidence="2 3" key="3">
    <citation type="submission" date="2019-11" db="EMBL/GenBank/DDBJ databases">
        <title>A de novo genome assembly of a pear dwarfing rootstock.</title>
        <authorList>
            <person name="Wang F."/>
            <person name="Wang J."/>
            <person name="Li S."/>
            <person name="Zhang Y."/>
            <person name="Fang M."/>
            <person name="Ma L."/>
            <person name="Zhao Y."/>
            <person name="Jiang S."/>
        </authorList>
    </citation>
    <scope>NUCLEOTIDE SEQUENCE [LARGE SCALE GENOMIC DNA]</scope>
    <source>
        <strain evidence="2">S2</strain>
        <tissue evidence="2">Leaf</tissue>
    </source>
</reference>
<dbReference type="Proteomes" id="UP000327157">
    <property type="component" value="Chromosome 4"/>
</dbReference>
<comment type="similarity">
    <text evidence="1">Belongs to the plant acyltransferase family.</text>
</comment>
<reference evidence="3" key="2">
    <citation type="submission" date="2019-10" db="EMBL/GenBank/DDBJ databases">
        <title>A de novo genome assembly of a pear dwarfing rootstock.</title>
        <authorList>
            <person name="Wang F."/>
            <person name="Wang J."/>
            <person name="Li S."/>
            <person name="Zhang Y."/>
            <person name="Fang M."/>
            <person name="Ma L."/>
            <person name="Zhao Y."/>
            <person name="Jiang S."/>
        </authorList>
    </citation>
    <scope>NUCLEOTIDE SEQUENCE [LARGE SCALE GENOMIC DNA]</scope>
</reference>
<evidence type="ECO:0000313" key="2">
    <source>
        <dbReference type="EMBL" id="KAB2622827.1"/>
    </source>
</evidence>
<keyword evidence="3" id="KW-1185">Reference proteome</keyword>
<comment type="caution">
    <text evidence="2">The sequence shown here is derived from an EMBL/GenBank/DDBJ whole genome shotgun (WGS) entry which is preliminary data.</text>
</comment>
<name>A0A5N5H767_9ROSA</name>
<dbReference type="InterPro" id="IPR050317">
    <property type="entry name" value="Plant_Fungal_Acyltransferase"/>
</dbReference>
<evidence type="ECO:0000256" key="1">
    <source>
        <dbReference type="ARBA" id="ARBA00009861"/>
    </source>
</evidence>
<organism evidence="2 3">
    <name type="scientific">Pyrus ussuriensis x Pyrus communis</name>
    <dbReference type="NCBI Taxonomy" id="2448454"/>
    <lineage>
        <taxon>Eukaryota</taxon>
        <taxon>Viridiplantae</taxon>
        <taxon>Streptophyta</taxon>
        <taxon>Embryophyta</taxon>
        <taxon>Tracheophyta</taxon>
        <taxon>Spermatophyta</taxon>
        <taxon>Magnoliopsida</taxon>
        <taxon>eudicotyledons</taxon>
        <taxon>Gunneridae</taxon>
        <taxon>Pentapetalae</taxon>
        <taxon>rosids</taxon>
        <taxon>fabids</taxon>
        <taxon>Rosales</taxon>
        <taxon>Rosaceae</taxon>
        <taxon>Amygdaloideae</taxon>
        <taxon>Maleae</taxon>
        <taxon>Pyrus</taxon>
    </lineage>
</organism>
<dbReference type="InterPro" id="IPR023213">
    <property type="entry name" value="CAT-like_dom_sf"/>
</dbReference>
<dbReference type="EMBL" id="SMOL01000231">
    <property type="protein sequence ID" value="KAB2622827.1"/>
    <property type="molecule type" value="Genomic_DNA"/>
</dbReference>
<keyword evidence="2" id="KW-0808">Transferase</keyword>
<accession>A0A5N5H767</accession>
<dbReference type="OrthoDB" id="756073at2759"/>
<reference evidence="2 3" key="1">
    <citation type="submission" date="2019-09" db="EMBL/GenBank/DDBJ databases">
        <authorList>
            <person name="Ou C."/>
        </authorList>
    </citation>
    <scope>NUCLEOTIDE SEQUENCE [LARGE SCALE GENOMIC DNA]</scope>
    <source>
        <strain evidence="2">S2</strain>
        <tissue evidence="2">Leaf</tissue>
    </source>
</reference>
<dbReference type="PANTHER" id="PTHR31642:SF299">
    <property type="entry name" value="OS02G0653400 PROTEIN"/>
    <property type="match status" value="1"/>
</dbReference>
<dbReference type="Pfam" id="PF02458">
    <property type="entry name" value="Transferase"/>
    <property type="match status" value="1"/>
</dbReference>
<protein>
    <submittedName>
        <fullName evidence="2">Anthranilate N-benzoyltransferase protein 3-like</fullName>
    </submittedName>
</protein>